<evidence type="ECO:0000313" key="3">
    <source>
        <dbReference type="Proteomes" id="UP001153269"/>
    </source>
</evidence>
<protein>
    <submittedName>
        <fullName evidence="2">Uncharacterized protein</fullName>
    </submittedName>
</protein>
<feature type="region of interest" description="Disordered" evidence="1">
    <location>
        <begin position="95"/>
        <end position="122"/>
    </location>
</feature>
<gene>
    <name evidence="2" type="ORF">PLEPLA_LOCUS45931</name>
</gene>
<sequence length="122" mass="13093">MIPDHQLHTEAGARERIIPACVVTTTFVFRRRATGVNGILQQNQWILRTSILLNLQGLFHTSCCRRSLFLTGRRSSEAPCYSSVAASMSSARCPGLLRPPVPGPGAQQAAHTPSTGPVQVGG</sequence>
<reference evidence="2" key="1">
    <citation type="submission" date="2020-03" db="EMBL/GenBank/DDBJ databases">
        <authorList>
            <person name="Weist P."/>
        </authorList>
    </citation>
    <scope>NUCLEOTIDE SEQUENCE</scope>
</reference>
<keyword evidence="3" id="KW-1185">Reference proteome</keyword>
<feature type="compositionally biased region" description="Polar residues" evidence="1">
    <location>
        <begin position="111"/>
        <end position="122"/>
    </location>
</feature>
<dbReference type="Proteomes" id="UP001153269">
    <property type="component" value="Unassembled WGS sequence"/>
</dbReference>
<evidence type="ECO:0000313" key="2">
    <source>
        <dbReference type="EMBL" id="CAB1458102.1"/>
    </source>
</evidence>
<name>A0A9N7ZCK1_PLEPL</name>
<accession>A0A9N7ZCK1</accession>
<evidence type="ECO:0000256" key="1">
    <source>
        <dbReference type="SAM" id="MobiDB-lite"/>
    </source>
</evidence>
<comment type="caution">
    <text evidence="2">The sequence shown here is derived from an EMBL/GenBank/DDBJ whole genome shotgun (WGS) entry which is preliminary data.</text>
</comment>
<dbReference type="AlphaFoldDB" id="A0A9N7ZCK1"/>
<proteinExistence type="predicted"/>
<dbReference type="EMBL" id="CADEAL010004371">
    <property type="protein sequence ID" value="CAB1458102.1"/>
    <property type="molecule type" value="Genomic_DNA"/>
</dbReference>
<organism evidence="2 3">
    <name type="scientific">Pleuronectes platessa</name>
    <name type="common">European plaice</name>
    <dbReference type="NCBI Taxonomy" id="8262"/>
    <lineage>
        <taxon>Eukaryota</taxon>
        <taxon>Metazoa</taxon>
        <taxon>Chordata</taxon>
        <taxon>Craniata</taxon>
        <taxon>Vertebrata</taxon>
        <taxon>Euteleostomi</taxon>
        <taxon>Actinopterygii</taxon>
        <taxon>Neopterygii</taxon>
        <taxon>Teleostei</taxon>
        <taxon>Neoteleostei</taxon>
        <taxon>Acanthomorphata</taxon>
        <taxon>Carangaria</taxon>
        <taxon>Pleuronectiformes</taxon>
        <taxon>Pleuronectoidei</taxon>
        <taxon>Pleuronectidae</taxon>
        <taxon>Pleuronectes</taxon>
    </lineage>
</organism>